<dbReference type="InterPro" id="IPR050228">
    <property type="entry name" value="Carboxylesterase_BioH"/>
</dbReference>
<dbReference type="InterPro" id="IPR029058">
    <property type="entry name" value="AB_hydrolase_fold"/>
</dbReference>
<dbReference type="GO" id="GO:0016787">
    <property type="term" value="F:hydrolase activity"/>
    <property type="evidence" value="ECO:0007669"/>
    <property type="project" value="UniProtKB-KW"/>
</dbReference>
<sequence>MYQVTSTDKTTLEVDRTGEGPALVLVTGAFNTRQSSKDLSALLADHFTVYEYDRRGRGDSGDTPPYEIARELEDLYAVIRSTGENAFVYGHSSGAIIGLDAAASGVPMAKLAVYEPPVLFEHPPALDTVDALQKLIDAGDREGAAKLFMSATGMPPEQIEWVSHAPFWPGMLGIAHTLPYDQLLCVTGSASSDWLKPITVPVLALAGGTSDSWATTAADRIVSVVGDAESLVVPGQNHAVDPAAVAPLLREFFSA</sequence>
<dbReference type="InterPro" id="IPR000073">
    <property type="entry name" value="AB_hydrolase_1"/>
</dbReference>
<keyword evidence="2" id="KW-0378">Hydrolase</keyword>
<evidence type="ECO:0000313" key="2">
    <source>
        <dbReference type="EMBL" id="GGF21019.1"/>
    </source>
</evidence>
<keyword evidence="3" id="KW-1185">Reference proteome</keyword>
<dbReference type="Pfam" id="PF12697">
    <property type="entry name" value="Abhydrolase_6"/>
    <property type="match status" value="1"/>
</dbReference>
<dbReference type="PANTHER" id="PTHR43194:SF2">
    <property type="entry name" value="PEROXISOMAL MEMBRANE PROTEIN LPX1"/>
    <property type="match status" value="1"/>
</dbReference>
<name>A0A917B4D2_9MICO</name>
<evidence type="ECO:0000313" key="3">
    <source>
        <dbReference type="Proteomes" id="UP000598775"/>
    </source>
</evidence>
<accession>A0A917B4D2</accession>
<dbReference type="AlphaFoldDB" id="A0A917B4D2"/>
<dbReference type="Proteomes" id="UP000598775">
    <property type="component" value="Unassembled WGS sequence"/>
</dbReference>
<feature type="domain" description="AB hydrolase-1" evidence="1">
    <location>
        <begin position="23"/>
        <end position="246"/>
    </location>
</feature>
<evidence type="ECO:0000259" key="1">
    <source>
        <dbReference type="Pfam" id="PF12697"/>
    </source>
</evidence>
<dbReference type="SUPFAM" id="SSF53474">
    <property type="entry name" value="alpha/beta-Hydrolases"/>
    <property type="match status" value="1"/>
</dbReference>
<comment type="caution">
    <text evidence="2">The sequence shown here is derived from an EMBL/GenBank/DDBJ whole genome shotgun (WGS) entry which is preliminary data.</text>
</comment>
<reference evidence="2 3" key="1">
    <citation type="journal article" date="2014" name="Int. J. Syst. Evol. Microbiol.">
        <title>Complete genome sequence of Corynebacterium casei LMG S-19264T (=DSM 44701T), isolated from a smear-ripened cheese.</title>
        <authorList>
            <consortium name="US DOE Joint Genome Institute (JGI-PGF)"/>
            <person name="Walter F."/>
            <person name="Albersmeier A."/>
            <person name="Kalinowski J."/>
            <person name="Ruckert C."/>
        </authorList>
    </citation>
    <scope>NUCLEOTIDE SEQUENCE [LARGE SCALE GENOMIC DNA]</scope>
    <source>
        <strain evidence="2 3">CGMCC 1.12976</strain>
    </source>
</reference>
<dbReference type="PANTHER" id="PTHR43194">
    <property type="entry name" value="HYDROLASE ALPHA/BETA FOLD FAMILY"/>
    <property type="match status" value="1"/>
</dbReference>
<dbReference type="Gene3D" id="3.40.50.1820">
    <property type="entry name" value="alpha/beta hydrolase"/>
    <property type="match status" value="1"/>
</dbReference>
<protein>
    <submittedName>
        <fullName evidence="2">Alpha/beta hydrolase</fullName>
    </submittedName>
</protein>
<organism evidence="2 3">
    <name type="scientific">Subtercola lobariae</name>
    <dbReference type="NCBI Taxonomy" id="1588641"/>
    <lineage>
        <taxon>Bacteria</taxon>
        <taxon>Bacillati</taxon>
        <taxon>Actinomycetota</taxon>
        <taxon>Actinomycetes</taxon>
        <taxon>Micrococcales</taxon>
        <taxon>Microbacteriaceae</taxon>
        <taxon>Subtercola</taxon>
    </lineage>
</organism>
<dbReference type="EMBL" id="BMGP01000002">
    <property type="protein sequence ID" value="GGF21019.1"/>
    <property type="molecule type" value="Genomic_DNA"/>
</dbReference>
<proteinExistence type="predicted"/>
<gene>
    <name evidence="2" type="ORF">GCM10011399_13310</name>
</gene>